<comment type="subcellular location">
    <subcellularLocation>
        <location evidence="1">Membrane</location>
        <topology evidence="1">Multi-pass membrane protein</topology>
    </subcellularLocation>
</comment>
<feature type="transmembrane region" description="Helical" evidence="8">
    <location>
        <begin position="474"/>
        <end position="494"/>
    </location>
</feature>
<evidence type="ECO:0000256" key="5">
    <source>
        <dbReference type="ARBA" id="ARBA00022989"/>
    </source>
</evidence>
<evidence type="ECO:0008006" key="11">
    <source>
        <dbReference type="Google" id="ProtNLM"/>
    </source>
</evidence>
<dbReference type="EMBL" id="MFYX01000098">
    <property type="protein sequence ID" value="OGK03075.1"/>
    <property type="molecule type" value="Genomic_DNA"/>
</dbReference>
<keyword evidence="6 8" id="KW-0472">Membrane</keyword>
<keyword evidence="4 8" id="KW-0812">Transmembrane</keyword>
<evidence type="ECO:0000256" key="3">
    <source>
        <dbReference type="ARBA" id="ARBA00022448"/>
    </source>
</evidence>
<evidence type="ECO:0000313" key="9">
    <source>
        <dbReference type="EMBL" id="OGK03075.1"/>
    </source>
</evidence>
<dbReference type="Proteomes" id="UP000179243">
    <property type="component" value="Unassembled WGS sequence"/>
</dbReference>
<accession>A0A1F7F8U9</accession>
<dbReference type="NCBIfam" id="TIGR03648">
    <property type="entry name" value="Na_symport_lg"/>
    <property type="match status" value="1"/>
</dbReference>
<name>A0A1F7F8U9_UNCRA</name>
<protein>
    <recommendedName>
        <fullName evidence="11">Cation acetate symporter</fullName>
    </recommendedName>
</protein>
<evidence type="ECO:0000256" key="7">
    <source>
        <dbReference type="RuleBase" id="RU362091"/>
    </source>
</evidence>
<dbReference type="InterPro" id="IPR038377">
    <property type="entry name" value="Na/Glc_symporter_sf"/>
</dbReference>
<feature type="transmembrane region" description="Helical" evidence="8">
    <location>
        <begin position="60"/>
        <end position="82"/>
    </location>
</feature>
<evidence type="ECO:0000256" key="4">
    <source>
        <dbReference type="ARBA" id="ARBA00022692"/>
    </source>
</evidence>
<dbReference type="Gene3D" id="1.20.1730.10">
    <property type="entry name" value="Sodium/glucose cotransporter"/>
    <property type="match status" value="1"/>
</dbReference>
<feature type="transmembrane region" description="Helical" evidence="8">
    <location>
        <begin position="404"/>
        <end position="426"/>
    </location>
</feature>
<sequence>MLCTFVIVGLLNRAKDTSTYWAAARKISPVGAGMAIASNWMSAASFLGMAAIMYGSGYHGLSYVVGWTGGYVLLLVLMAGQIRRYGKYTASDFIGDRYYSRGLRGVGAAVAIFISFSYCVGQFAGIGLMFKWILGINYTWSIIIGASVVLSYTLISGMLGVTKNMQIQYVIIIVSFMLPLFILMHKFGYFIIPQLGYGHLVSDIVDGLDKVKGVTAMGHNFAILPSPEFAMPWDPSTGMSSFQWIAICFSLMIGTAGLPHVIQRFYVVPNANDARWSVVWGLFFICLLYWSAPIYSAFGKVLSASPEVGVLAKDAIVVYTAQLGNVFPLIVGLLAAGAVSAAFSTVAGLLVAGASAFSHDLYYKTINPAASERTQMLIARVCTILMAAAVALVALMNLGLIAQLVAVAFSLAGCTIFPLFLLGIWWGGSNRAGAWAGLLAGIGVSLVALIYFVVGKFGGTLPAQAFVNYYLNAWYFAWFGAPLAIIVNIVVSTATGKDTPEKIKEFLYHTVHGNE</sequence>
<evidence type="ECO:0000313" key="10">
    <source>
        <dbReference type="Proteomes" id="UP000179243"/>
    </source>
</evidence>
<feature type="transmembrane region" description="Helical" evidence="8">
    <location>
        <begin position="103"/>
        <end position="126"/>
    </location>
</feature>
<evidence type="ECO:0000256" key="2">
    <source>
        <dbReference type="ARBA" id="ARBA00006434"/>
    </source>
</evidence>
<proteinExistence type="inferred from homology"/>
<dbReference type="PROSITE" id="PS50283">
    <property type="entry name" value="NA_SOLUT_SYMP_3"/>
    <property type="match status" value="1"/>
</dbReference>
<dbReference type="GO" id="GO:0022857">
    <property type="term" value="F:transmembrane transporter activity"/>
    <property type="evidence" value="ECO:0007669"/>
    <property type="project" value="InterPro"/>
</dbReference>
<feature type="transmembrane region" description="Helical" evidence="8">
    <location>
        <begin position="241"/>
        <end position="262"/>
    </location>
</feature>
<dbReference type="AlphaFoldDB" id="A0A1F7F8U9"/>
<feature type="transmembrane region" description="Helical" evidence="8">
    <location>
        <begin position="132"/>
        <end position="155"/>
    </location>
</feature>
<reference evidence="9 10" key="1">
    <citation type="journal article" date="2016" name="Nat. Commun.">
        <title>Thousands of microbial genomes shed light on interconnected biogeochemical processes in an aquifer system.</title>
        <authorList>
            <person name="Anantharaman K."/>
            <person name="Brown C.T."/>
            <person name="Hug L.A."/>
            <person name="Sharon I."/>
            <person name="Castelle C.J."/>
            <person name="Probst A.J."/>
            <person name="Thomas B.C."/>
            <person name="Singh A."/>
            <person name="Wilkins M.J."/>
            <person name="Karaoz U."/>
            <person name="Brodie E.L."/>
            <person name="Williams K.H."/>
            <person name="Hubbard S.S."/>
            <person name="Banfield J.F."/>
        </authorList>
    </citation>
    <scope>NUCLEOTIDE SEQUENCE [LARGE SCALE GENOMIC DNA]</scope>
</reference>
<dbReference type="PANTHER" id="PTHR48086:SF5">
    <property type="entry name" value="NA(+):SOLUTE SYMPORTER (SSF FAMILY)"/>
    <property type="match status" value="1"/>
</dbReference>
<feature type="transmembrane region" description="Helical" evidence="8">
    <location>
        <begin position="433"/>
        <end position="454"/>
    </location>
</feature>
<evidence type="ECO:0000256" key="1">
    <source>
        <dbReference type="ARBA" id="ARBA00004141"/>
    </source>
</evidence>
<feature type="transmembrane region" description="Helical" evidence="8">
    <location>
        <begin position="167"/>
        <end position="192"/>
    </location>
</feature>
<dbReference type="InterPro" id="IPR001734">
    <property type="entry name" value="Na/solute_symporter"/>
</dbReference>
<comment type="similarity">
    <text evidence="2 7">Belongs to the sodium:solute symporter (SSF) (TC 2.A.21) family.</text>
</comment>
<gene>
    <name evidence="9" type="ORF">A2519_21465</name>
</gene>
<dbReference type="InterPro" id="IPR050277">
    <property type="entry name" value="Sodium:Solute_Symporter"/>
</dbReference>
<comment type="caution">
    <text evidence="9">The sequence shown here is derived from an EMBL/GenBank/DDBJ whole genome shotgun (WGS) entry which is preliminary data.</text>
</comment>
<evidence type="ECO:0000256" key="8">
    <source>
        <dbReference type="SAM" id="Phobius"/>
    </source>
</evidence>
<keyword evidence="3" id="KW-0813">Transport</keyword>
<evidence type="ECO:0000256" key="6">
    <source>
        <dbReference type="ARBA" id="ARBA00023136"/>
    </source>
</evidence>
<feature type="transmembrane region" description="Helical" evidence="8">
    <location>
        <begin position="30"/>
        <end position="54"/>
    </location>
</feature>
<keyword evidence="5 8" id="KW-1133">Transmembrane helix</keyword>
<feature type="transmembrane region" description="Helical" evidence="8">
    <location>
        <begin position="377"/>
        <end position="398"/>
    </location>
</feature>
<dbReference type="GO" id="GO:0005886">
    <property type="term" value="C:plasma membrane"/>
    <property type="evidence" value="ECO:0007669"/>
    <property type="project" value="TreeGrafter"/>
</dbReference>
<dbReference type="Pfam" id="PF00474">
    <property type="entry name" value="SSF"/>
    <property type="match status" value="1"/>
</dbReference>
<feature type="transmembrane region" description="Helical" evidence="8">
    <location>
        <begin position="329"/>
        <end position="357"/>
    </location>
</feature>
<dbReference type="PANTHER" id="PTHR48086">
    <property type="entry name" value="SODIUM/PROLINE SYMPORTER-RELATED"/>
    <property type="match status" value="1"/>
</dbReference>
<feature type="transmembrane region" description="Helical" evidence="8">
    <location>
        <begin position="274"/>
        <end position="292"/>
    </location>
</feature>
<organism evidence="9 10">
    <name type="scientific">Candidatus Raymondbacteria bacterium RIFOXYD12_FULL_49_13</name>
    <dbReference type="NCBI Taxonomy" id="1817890"/>
    <lineage>
        <taxon>Bacteria</taxon>
        <taxon>Raymondiibacteriota</taxon>
    </lineage>
</organism>
<dbReference type="InterPro" id="IPR019899">
    <property type="entry name" value="Na/solute_symporter_VC_2705"/>
</dbReference>
<dbReference type="CDD" id="cd11480">
    <property type="entry name" value="SLC5sbd_u4"/>
    <property type="match status" value="1"/>
</dbReference>